<dbReference type="Proteomes" id="UP000196655">
    <property type="component" value="Unassembled WGS sequence"/>
</dbReference>
<keyword evidence="2" id="KW-1133">Transmembrane helix</keyword>
<dbReference type="Pfam" id="PF03703">
    <property type="entry name" value="bPH_2"/>
    <property type="match status" value="1"/>
</dbReference>
<keyword evidence="2" id="KW-0812">Transmembrane</keyword>
<feature type="domain" description="YdbS-like PH" evidence="3">
    <location>
        <begin position="68"/>
        <end position="148"/>
    </location>
</feature>
<organism evidence="4 5">
    <name type="scientific">Inquilinus limosus</name>
    <dbReference type="NCBI Taxonomy" id="171674"/>
    <lineage>
        <taxon>Bacteria</taxon>
        <taxon>Pseudomonadati</taxon>
        <taxon>Pseudomonadota</taxon>
        <taxon>Alphaproteobacteria</taxon>
        <taxon>Rhodospirillales</taxon>
        <taxon>Rhodospirillaceae</taxon>
        <taxon>Inquilinus</taxon>
    </lineage>
</organism>
<evidence type="ECO:0000256" key="2">
    <source>
        <dbReference type="SAM" id="Phobius"/>
    </source>
</evidence>
<feature type="region of interest" description="Disordered" evidence="1">
    <location>
        <begin position="163"/>
        <end position="183"/>
    </location>
</feature>
<protein>
    <recommendedName>
        <fullName evidence="3">YdbS-like PH domain-containing protein</fullName>
    </recommendedName>
</protein>
<feature type="compositionally biased region" description="Basic and acidic residues" evidence="1">
    <location>
        <begin position="163"/>
        <end position="176"/>
    </location>
</feature>
<name>A0A211ZLB8_9PROT</name>
<accession>A0A211ZLB8</accession>
<proteinExistence type="predicted"/>
<keyword evidence="2" id="KW-0472">Membrane</keyword>
<dbReference type="AlphaFoldDB" id="A0A211ZLB8"/>
<evidence type="ECO:0000313" key="4">
    <source>
        <dbReference type="EMBL" id="OWJ66040.1"/>
    </source>
</evidence>
<dbReference type="STRING" id="1122125.GCA_000423185_05299"/>
<reference evidence="5" key="1">
    <citation type="submission" date="2017-05" db="EMBL/GenBank/DDBJ databases">
        <authorList>
            <person name="Macchi M."/>
            <person name="Festa S."/>
            <person name="Coppotelli B.M."/>
            <person name="Morelli I.S."/>
        </authorList>
    </citation>
    <scope>NUCLEOTIDE SEQUENCE [LARGE SCALE GENOMIC DNA]</scope>
    <source>
        <strain evidence="5">I</strain>
    </source>
</reference>
<evidence type="ECO:0000313" key="5">
    <source>
        <dbReference type="Proteomes" id="UP000196655"/>
    </source>
</evidence>
<feature type="transmembrane region" description="Helical" evidence="2">
    <location>
        <begin position="34"/>
        <end position="65"/>
    </location>
</feature>
<keyword evidence="5" id="KW-1185">Reference proteome</keyword>
<dbReference type="PANTHER" id="PTHR37938">
    <property type="entry name" value="BLL0215 PROTEIN"/>
    <property type="match status" value="1"/>
</dbReference>
<evidence type="ECO:0000259" key="3">
    <source>
        <dbReference type="Pfam" id="PF03703"/>
    </source>
</evidence>
<sequence>MMADTTRDAAQDSPTGAAGETVIWKIRTALRATFYIWVLAIVLAVLLGLVGGPLAAVPIVLALVWTGWRWLTSYELTSERLIIRSGFLVRKREEVELFRVRDFSLSRPLQWLVLGLGTIGLTTRDQSAPNILIGPIAMPETRLDELRRATVARQNRVRFREVEVSSAGDEHHDGDHGGGALPG</sequence>
<evidence type="ECO:0000256" key="1">
    <source>
        <dbReference type="SAM" id="MobiDB-lite"/>
    </source>
</evidence>
<gene>
    <name evidence="4" type="ORF">BWR60_16585</name>
</gene>
<dbReference type="InterPro" id="IPR005182">
    <property type="entry name" value="YdbS-like_PH"/>
</dbReference>
<dbReference type="PANTHER" id="PTHR37938:SF1">
    <property type="entry name" value="BLL0215 PROTEIN"/>
    <property type="match status" value="1"/>
</dbReference>
<comment type="caution">
    <text evidence="4">The sequence shown here is derived from an EMBL/GenBank/DDBJ whole genome shotgun (WGS) entry which is preliminary data.</text>
</comment>
<dbReference type="EMBL" id="NHON01000029">
    <property type="protein sequence ID" value="OWJ66040.1"/>
    <property type="molecule type" value="Genomic_DNA"/>
</dbReference>